<accession>A0A272EPL0</accession>
<comment type="cofactor">
    <cofactor evidence="1">
        <name>heme b</name>
        <dbReference type="ChEBI" id="CHEBI:60344"/>
    </cofactor>
</comment>
<evidence type="ECO:0000313" key="15">
    <source>
        <dbReference type="EMBL" id="KAF7598335.1"/>
    </source>
</evidence>
<evidence type="ECO:0000256" key="13">
    <source>
        <dbReference type="SAM" id="Phobius"/>
    </source>
</evidence>
<feature type="domain" description="Cytochrome b561 bacterial/Ni-hydrogenase" evidence="14">
    <location>
        <begin position="9"/>
        <end position="192"/>
    </location>
</feature>
<dbReference type="InterPro" id="IPR052168">
    <property type="entry name" value="Cytochrome_b561_oxidase"/>
</dbReference>
<keyword evidence="4" id="KW-1003">Cell membrane</keyword>
<comment type="caution">
    <text evidence="16">The sequence shown here is derived from an EMBL/GenBank/DDBJ whole genome shotgun (WGS) entry which is preliminary data.</text>
</comment>
<feature type="transmembrane region" description="Helical" evidence="13">
    <location>
        <begin position="162"/>
        <end position="181"/>
    </location>
</feature>
<evidence type="ECO:0000256" key="4">
    <source>
        <dbReference type="ARBA" id="ARBA00022475"/>
    </source>
</evidence>
<evidence type="ECO:0000256" key="8">
    <source>
        <dbReference type="ARBA" id="ARBA00022982"/>
    </source>
</evidence>
<keyword evidence="8" id="KW-0249">Electron transport</keyword>
<keyword evidence="18" id="KW-1185">Reference proteome</keyword>
<feature type="transmembrane region" description="Helical" evidence="13">
    <location>
        <begin position="12"/>
        <end position="35"/>
    </location>
</feature>
<dbReference type="EMBL" id="NMRN01000049">
    <property type="protein sequence ID" value="PAS92047.1"/>
    <property type="molecule type" value="Genomic_DNA"/>
</dbReference>
<keyword evidence="11 13" id="KW-0472">Membrane</keyword>
<dbReference type="RefSeq" id="WP_095525456.1">
    <property type="nucleotide sequence ID" value="NZ_MDUX01000053.1"/>
</dbReference>
<keyword evidence="3" id="KW-0813">Transport</keyword>
<organism evidence="16 17">
    <name type="scientific">Candidatus Dactylopiibacterium carminicum</name>
    <dbReference type="NCBI Taxonomy" id="857335"/>
    <lineage>
        <taxon>Bacteria</taxon>
        <taxon>Pseudomonadati</taxon>
        <taxon>Pseudomonadota</taxon>
        <taxon>Betaproteobacteria</taxon>
        <taxon>Rhodocyclales</taxon>
        <taxon>Rhodocyclaceae</taxon>
        <taxon>Candidatus Dactylopiibacterium</taxon>
    </lineage>
</organism>
<gene>
    <name evidence="15" type="ORF">BGI27_13865</name>
    <name evidence="16" type="ORF">CGU29_13250</name>
</gene>
<keyword evidence="6 13" id="KW-0812">Transmembrane</keyword>
<dbReference type="GO" id="GO:0005886">
    <property type="term" value="C:plasma membrane"/>
    <property type="evidence" value="ECO:0007669"/>
    <property type="project" value="UniProtKB-SubCell"/>
</dbReference>
<evidence type="ECO:0000256" key="1">
    <source>
        <dbReference type="ARBA" id="ARBA00001970"/>
    </source>
</evidence>
<dbReference type="GO" id="GO:0046872">
    <property type="term" value="F:metal ion binding"/>
    <property type="evidence" value="ECO:0007669"/>
    <property type="project" value="UniProtKB-KW"/>
</dbReference>
<comment type="similarity">
    <text evidence="12">Belongs to the cytochrome b561 family.</text>
</comment>
<dbReference type="PANTHER" id="PTHR30529">
    <property type="entry name" value="CYTOCHROME B561"/>
    <property type="match status" value="1"/>
</dbReference>
<dbReference type="SUPFAM" id="SSF81342">
    <property type="entry name" value="Transmembrane di-heme cytochromes"/>
    <property type="match status" value="1"/>
</dbReference>
<keyword evidence="9 13" id="KW-1133">Transmembrane helix</keyword>
<reference evidence="15 18" key="1">
    <citation type="submission" date="2016-08" db="EMBL/GenBank/DDBJ databases">
        <title>Candidatus Dactylopiibacterium carminicum genome sequence.</title>
        <authorList>
            <person name="Ramirez-Puebla S.T."/>
            <person name="Ormeno-Orrillo E."/>
            <person name="Vera-Ponce De Leon A."/>
            <person name="Luis L."/>
            <person name="Sanchez-Flores A."/>
            <person name="Monica R."/>
            <person name="Martinez-Romero E."/>
        </authorList>
    </citation>
    <scope>NUCLEOTIDE SEQUENCE [LARGE SCALE GENOMIC DNA]</scope>
    <source>
        <strain evidence="15">END1</strain>
    </source>
</reference>
<keyword evidence="7" id="KW-0479">Metal-binding</keyword>
<dbReference type="Proteomes" id="UP000216107">
    <property type="component" value="Unassembled WGS sequence"/>
</dbReference>
<evidence type="ECO:0000313" key="18">
    <source>
        <dbReference type="Proteomes" id="UP000623509"/>
    </source>
</evidence>
<dbReference type="OrthoDB" id="8723024at2"/>
<evidence type="ECO:0000256" key="9">
    <source>
        <dbReference type="ARBA" id="ARBA00022989"/>
    </source>
</evidence>
<evidence type="ECO:0000256" key="12">
    <source>
        <dbReference type="ARBA" id="ARBA00037975"/>
    </source>
</evidence>
<dbReference type="GO" id="GO:0022904">
    <property type="term" value="P:respiratory electron transport chain"/>
    <property type="evidence" value="ECO:0007669"/>
    <property type="project" value="InterPro"/>
</dbReference>
<dbReference type="GO" id="GO:0020037">
    <property type="term" value="F:heme binding"/>
    <property type="evidence" value="ECO:0007669"/>
    <property type="project" value="TreeGrafter"/>
</dbReference>
<evidence type="ECO:0000256" key="11">
    <source>
        <dbReference type="ARBA" id="ARBA00023136"/>
    </source>
</evidence>
<keyword evidence="5" id="KW-0349">Heme</keyword>
<dbReference type="InterPro" id="IPR011577">
    <property type="entry name" value="Cyt_b561_bac/Ni-Hgenase"/>
</dbReference>
<name>A0A272EPL0_9RHOO</name>
<evidence type="ECO:0000256" key="6">
    <source>
        <dbReference type="ARBA" id="ARBA00022692"/>
    </source>
</evidence>
<evidence type="ECO:0000313" key="17">
    <source>
        <dbReference type="Proteomes" id="UP000216107"/>
    </source>
</evidence>
<dbReference type="InterPro" id="IPR016174">
    <property type="entry name" value="Di-haem_cyt_TM"/>
</dbReference>
<dbReference type="Proteomes" id="UP000623509">
    <property type="component" value="Unassembled WGS sequence"/>
</dbReference>
<evidence type="ECO:0000256" key="7">
    <source>
        <dbReference type="ARBA" id="ARBA00022723"/>
    </source>
</evidence>
<proteinExistence type="inferred from homology"/>
<evidence type="ECO:0000259" key="14">
    <source>
        <dbReference type="Pfam" id="PF01292"/>
    </source>
</evidence>
<reference evidence="16 17" key="2">
    <citation type="submission" date="2017-07" db="EMBL/GenBank/DDBJ databases">
        <title>Candidatus Dactylopiibacterium carminicum, a nitrogen-fixing symbiont of the cochineal insect Dactylopius coccus and Dactylopius opuntiae (Hemiptera: Coccoidea: Dactylopiidae).</title>
        <authorList>
            <person name="Vera A."/>
        </authorList>
    </citation>
    <scope>NUCLEOTIDE SEQUENCE [LARGE SCALE GENOMIC DNA]</scope>
    <source>
        <strain evidence="16 17">NFDCM</strain>
    </source>
</reference>
<comment type="subcellular location">
    <subcellularLocation>
        <location evidence="2">Cell membrane</location>
        <topology evidence="2">Multi-pass membrane protein</topology>
    </subcellularLocation>
</comment>
<dbReference type="EMBL" id="MDUX01000053">
    <property type="protein sequence ID" value="KAF7598335.1"/>
    <property type="molecule type" value="Genomic_DNA"/>
</dbReference>
<feature type="transmembrane region" description="Helical" evidence="13">
    <location>
        <begin position="47"/>
        <end position="67"/>
    </location>
</feature>
<dbReference type="GO" id="GO:0009055">
    <property type="term" value="F:electron transfer activity"/>
    <property type="evidence" value="ECO:0007669"/>
    <property type="project" value="InterPro"/>
</dbReference>
<evidence type="ECO:0000313" key="16">
    <source>
        <dbReference type="EMBL" id="PAS92047.1"/>
    </source>
</evidence>
<feature type="transmembrane region" description="Helical" evidence="13">
    <location>
        <begin position="94"/>
        <end position="113"/>
    </location>
</feature>
<dbReference type="AlphaFoldDB" id="A0A272EPL0"/>
<evidence type="ECO:0000256" key="3">
    <source>
        <dbReference type="ARBA" id="ARBA00022448"/>
    </source>
</evidence>
<dbReference type="Pfam" id="PF01292">
    <property type="entry name" value="Ni_hydr_CYTB"/>
    <property type="match status" value="1"/>
</dbReference>
<dbReference type="PANTHER" id="PTHR30529:SF7">
    <property type="entry name" value="CYTOCHROME B561 BACTERIAL_NI-HYDROGENASE DOMAIN-CONTAINING PROTEIN"/>
    <property type="match status" value="1"/>
</dbReference>
<evidence type="ECO:0000256" key="10">
    <source>
        <dbReference type="ARBA" id="ARBA00023004"/>
    </source>
</evidence>
<sequence>MQLKNTRERFGAIAGIYHWLIASAFILSYPFVYYVVLVLERDRTNPLFLPVLNVHWFLGILVGVLVIPRLIWRWVSVEPEAAPGSRVEHLLAKLAHWGLYALMIIMPATGYLGTGGSTSATIDLYLFKIPRFPNTELFQILQIDWVTFEPIMDGIHHFSGKWIAPVVVLLHIAAAFYHHFIRRDTVLVRMLPERVGEWLLRK</sequence>
<keyword evidence="10" id="KW-0408">Iron</keyword>
<evidence type="ECO:0000256" key="5">
    <source>
        <dbReference type="ARBA" id="ARBA00022617"/>
    </source>
</evidence>
<evidence type="ECO:0000256" key="2">
    <source>
        <dbReference type="ARBA" id="ARBA00004651"/>
    </source>
</evidence>
<protein>
    <submittedName>
        <fullName evidence="15 16">Cytochrome B</fullName>
    </submittedName>
</protein>